<comment type="caution">
    <text evidence="1">The sequence shown here is derived from an EMBL/GenBank/DDBJ whole genome shotgun (WGS) entry which is preliminary data.</text>
</comment>
<accession>A0A0F9EUR7</accession>
<gene>
    <name evidence="1" type="ORF">LCGC14_2031020</name>
</gene>
<name>A0A0F9EUR7_9ZZZZ</name>
<proteinExistence type="predicted"/>
<organism evidence="1">
    <name type="scientific">marine sediment metagenome</name>
    <dbReference type="NCBI Taxonomy" id="412755"/>
    <lineage>
        <taxon>unclassified sequences</taxon>
        <taxon>metagenomes</taxon>
        <taxon>ecological metagenomes</taxon>
    </lineage>
</organism>
<reference evidence="1" key="1">
    <citation type="journal article" date="2015" name="Nature">
        <title>Complex archaea that bridge the gap between prokaryotes and eukaryotes.</title>
        <authorList>
            <person name="Spang A."/>
            <person name="Saw J.H."/>
            <person name="Jorgensen S.L."/>
            <person name="Zaremba-Niedzwiedzka K."/>
            <person name="Martijn J."/>
            <person name="Lind A.E."/>
            <person name="van Eijk R."/>
            <person name="Schleper C."/>
            <person name="Guy L."/>
            <person name="Ettema T.J."/>
        </authorList>
    </citation>
    <scope>NUCLEOTIDE SEQUENCE</scope>
</reference>
<dbReference type="EMBL" id="LAZR01023637">
    <property type="protein sequence ID" value="KKL77828.1"/>
    <property type="molecule type" value="Genomic_DNA"/>
</dbReference>
<dbReference type="AlphaFoldDB" id="A0A0F9EUR7"/>
<sequence>AVFRELWPVNKIYRKLGALDKDRGIDVRLELVSGLTFEIQEKYRRRRYRRYWQFTVEYKNNPRTDLPGEFFHLSANYCFYAYANQAEADFTDWWIIDLNKFKEAYSKGLVRETEKIDNLYRSHASYLAFNWEIMESYLAYRSG</sequence>
<protein>
    <submittedName>
        <fullName evidence="1">Uncharacterized protein</fullName>
    </submittedName>
</protein>
<evidence type="ECO:0000313" key="1">
    <source>
        <dbReference type="EMBL" id="KKL77828.1"/>
    </source>
</evidence>
<feature type="non-terminal residue" evidence="1">
    <location>
        <position position="1"/>
    </location>
</feature>